<reference evidence="1 2" key="1">
    <citation type="submission" date="2023-11" db="EMBL/GenBank/DDBJ databases">
        <title>Halocaridina rubra genome assembly.</title>
        <authorList>
            <person name="Smith C."/>
        </authorList>
    </citation>
    <scope>NUCLEOTIDE SEQUENCE [LARGE SCALE GENOMIC DNA]</scope>
    <source>
        <strain evidence="1">EP-1</strain>
        <tissue evidence="1">Whole</tissue>
    </source>
</reference>
<accession>A0AAN8WUV3</accession>
<evidence type="ECO:0000313" key="2">
    <source>
        <dbReference type="Proteomes" id="UP001381693"/>
    </source>
</evidence>
<sequence>MTIKKNALVSHSKLKDTIFDVGCRLDCPLTVYTVFINHFCPGTGQTRVASLVPDPCYQKIPLFDGSDALDTHRPPRLATEPSCFLTNAGVTHSQNSRPDS</sequence>
<evidence type="ECO:0000313" key="1">
    <source>
        <dbReference type="EMBL" id="KAK7072627.1"/>
    </source>
</evidence>
<protein>
    <submittedName>
        <fullName evidence="1">Uncharacterized protein</fullName>
    </submittedName>
</protein>
<comment type="caution">
    <text evidence="1">The sequence shown here is derived from an EMBL/GenBank/DDBJ whole genome shotgun (WGS) entry which is preliminary data.</text>
</comment>
<dbReference type="Proteomes" id="UP001381693">
    <property type="component" value="Unassembled WGS sequence"/>
</dbReference>
<keyword evidence="2" id="KW-1185">Reference proteome</keyword>
<name>A0AAN8WUV3_HALRR</name>
<dbReference type="EMBL" id="JAXCGZ010013400">
    <property type="protein sequence ID" value="KAK7072627.1"/>
    <property type="molecule type" value="Genomic_DNA"/>
</dbReference>
<dbReference type="AlphaFoldDB" id="A0AAN8WUV3"/>
<gene>
    <name evidence="1" type="ORF">SK128_006395</name>
</gene>
<organism evidence="1 2">
    <name type="scientific">Halocaridina rubra</name>
    <name type="common">Hawaiian red shrimp</name>
    <dbReference type="NCBI Taxonomy" id="373956"/>
    <lineage>
        <taxon>Eukaryota</taxon>
        <taxon>Metazoa</taxon>
        <taxon>Ecdysozoa</taxon>
        <taxon>Arthropoda</taxon>
        <taxon>Crustacea</taxon>
        <taxon>Multicrustacea</taxon>
        <taxon>Malacostraca</taxon>
        <taxon>Eumalacostraca</taxon>
        <taxon>Eucarida</taxon>
        <taxon>Decapoda</taxon>
        <taxon>Pleocyemata</taxon>
        <taxon>Caridea</taxon>
        <taxon>Atyoidea</taxon>
        <taxon>Atyidae</taxon>
        <taxon>Halocaridina</taxon>
    </lineage>
</organism>
<proteinExistence type="predicted"/>